<evidence type="ECO:0000313" key="2">
    <source>
        <dbReference type="Proteomes" id="UP001141253"/>
    </source>
</evidence>
<gene>
    <name evidence="1" type="ORF">OIU77_000015</name>
</gene>
<evidence type="ECO:0000313" key="1">
    <source>
        <dbReference type="EMBL" id="KAJ6374955.1"/>
    </source>
</evidence>
<dbReference type="EMBL" id="JAPFFI010000010">
    <property type="protein sequence ID" value="KAJ6374955.1"/>
    <property type="molecule type" value="Genomic_DNA"/>
</dbReference>
<reference evidence="1" key="2">
    <citation type="journal article" date="2023" name="Int. J. Mol. Sci.">
        <title>De Novo Assembly and Annotation of 11 Diverse Shrub Willow (Salix) Genomes Reveals Novel Gene Organization in Sex-Linked Regions.</title>
        <authorList>
            <person name="Hyden B."/>
            <person name="Feng K."/>
            <person name="Yates T.B."/>
            <person name="Jawdy S."/>
            <person name="Cereghino C."/>
            <person name="Smart L.B."/>
            <person name="Muchero W."/>
        </authorList>
    </citation>
    <scope>NUCLEOTIDE SEQUENCE</scope>
    <source>
        <tissue evidence="1">Shoot tip</tissue>
    </source>
</reference>
<keyword evidence="2" id="KW-1185">Reference proteome</keyword>
<accession>A0ABQ9B7W0</accession>
<reference evidence="1" key="1">
    <citation type="submission" date="2022-10" db="EMBL/GenBank/DDBJ databases">
        <authorList>
            <person name="Hyden B.L."/>
            <person name="Feng K."/>
            <person name="Yates T."/>
            <person name="Jawdy S."/>
            <person name="Smart L.B."/>
            <person name="Muchero W."/>
        </authorList>
    </citation>
    <scope>NUCLEOTIDE SEQUENCE</scope>
    <source>
        <tissue evidence="1">Shoot tip</tissue>
    </source>
</reference>
<sequence>MPGAPIFNWVPIISVSRKADQLAGKSFRARSSRVNKKAIVKMPCSSSSRLQWRILPHQNHQLQPMKRNKIPIHYLERVRLLDFEYAFPNFEVVL</sequence>
<proteinExistence type="predicted"/>
<organism evidence="1 2">
    <name type="scientific">Salix suchowensis</name>
    <dbReference type="NCBI Taxonomy" id="1278906"/>
    <lineage>
        <taxon>Eukaryota</taxon>
        <taxon>Viridiplantae</taxon>
        <taxon>Streptophyta</taxon>
        <taxon>Embryophyta</taxon>
        <taxon>Tracheophyta</taxon>
        <taxon>Spermatophyta</taxon>
        <taxon>Magnoliopsida</taxon>
        <taxon>eudicotyledons</taxon>
        <taxon>Gunneridae</taxon>
        <taxon>Pentapetalae</taxon>
        <taxon>rosids</taxon>
        <taxon>fabids</taxon>
        <taxon>Malpighiales</taxon>
        <taxon>Salicaceae</taxon>
        <taxon>Saliceae</taxon>
        <taxon>Salix</taxon>
    </lineage>
</organism>
<dbReference type="Proteomes" id="UP001141253">
    <property type="component" value="Chromosome 12"/>
</dbReference>
<protein>
    <submittedName>
        <fullName evidence="1">Uncharacterized protein</fullName>
    </submittedName>
</protein>
<comment type="caution">
    <text evidence="1">The sequence shown here is derived from an EMBL/GenBank/DDBJ whole genome shotgun (WGS) entry which is preliminary data.</text>
</comment>
<name>A0ABQ9B7W0_9ROSI</name>